<name>B5LWB6_9PHYC</name>
<keyword evidence="2" id="KW-1185">Reference proteome</keyword>
<sequence length="126" mass="14465">MASEADQFKACLNRKLLVQELSKLQLTLRPDSRLCSGFIEGTLDDRWDLERVVHECALMNWLFVYTDYPQRLEEAFRFFSDFLPTGKAVQAFVREKVQPVIKFGTISKCGGIPSRWPWLGPASLHG</sequence>
<evidence type="ECO:0000313" key="2">
    <source>
        <dbReference type="Proteomes" id="UP000204092"/>
    </source>
</evidence>
<proteinExistence type="predicted"/>
<evidence type="ECO:0000313" key="1">
    <source>
        <dbReference type="EMBL" id="ACH46779.1"/>
    </source>
</evidence>
<dbReference type="Proteomes" id="UP000204092">
    <property type="component" value="Segment"/>
</dbReference>
<dbReference type="KEGG" id="vg:6804810"/>
<organism evidence="1 2">
    <name type="scientific">Feldmannia species virus</name>
    <dbReference type="NCBI Taxonomy" id="39420"/>
    <lineage>
        <taxon>Viruses</taxon>
        <taxon>Varidnaviria</taxon>
        <taxon>Bamfordvirae</taxon>
        <taxon>Nucleocytoviricota</taxon>
        <taxon>Megaviricetes</taxon>
        <taxon>Algavirales</taxon>
        <taxon>Phycodnaviridae</taxon>
        <taxon>Phaeovirus</taxon>
        <taxon>Phaeovirus feldmanniae</taxon>
    </lineage>
</organism>
<dbReference type="OrthoDB" id="39598at10239"/>
<accession>B5LWB6</accession>
<dbReference type="RefSeq" id="YP_002154649.1">
    <property type="nucleotide sequence ID" value="NC_011183.1"/>
</dbReference>
<dbReference type="EMBL" id="EU916176">
    <property type="protein sequence ID" value="ACH46779.1"/>
    <property type="molecule type" value="Genomic_DNA"/>
</dbReference>
<dbReference type="GeneID" id="6804810"/>
<protein>
    <submittedName>
        <fullName evidence="1">Uncharacterized protein</fullName>
    </submittedName>
</protein>
<reference evidence="1 2" key="1">
    <citation type="journal article" date="2009" name="Virology">
        <title>Genomic analysis of the smallest giant virus--Feldmannia sp. virus 158.</title>
        <authorList>
            <person name="Schroeder D.C."/>
            <person name="Park Y."/>
            <person name="Yoon H.M."/>
            <person name="Lee Y.S."/>
            <person name="Kang S.W."/>
            <person name="Meints R.H."/>
            <person name="Ivey R.G."/>
            <person name="Choi T.J."/>
        </authorList>
    </citation>
    <scope>NUCLEOTIDE SEQUENCE [LARGE SCALE GENOMIC DNA]</scope>
    <source>
        <strain evidence="1">FsV-158</strain>
    </source>
</reference>